<feature type="region of interest" description="Disordered" evidence="10">
    <location>
        <begin position="1"/>
        <end position="49"/>
    </location>
</feature>
<dbReference type="PROSITE" id="PS50011">
    <property type="entry name" value="PROTEIN_KINASE_DOM"/>
    <property type="match status" value="1"/>
</dbReference>
<dbReference type="InterPro" id="IPR011009">
    <property type="entry name" value="Kinase-like_dom_sf"/>
</dbReference>
<feature type="domain" description="Protein kinase" evidence="11">
    <location>
        <begin position="58"/>
        <end position="349"/>
    </location>
</feature>
<proteinExistence type="inferred from homology"/>
<dbReference type="InterPro" id="IPR000719">
    <property type="entry name" value="Prot_kinase_dom"/>
</dbReference>
<dbReference type="OMA" id="CLESEYF"/>
<evidence type="ECO:0000256" key="8">
    <source>
        <dbReference type="PROSITE-ProRule" id="PRU10141"/>
    </source>
</evidence>
<keyword evidence="13" id="KW-1185">Reference proteome</keyword>
<protein>
    <recommendedName>
        <fullName evidence="2">[RNA-polymerase]-subunit kinase</fullName>
        <ecNumber evidence="2">2.7.11.23</ecNumber>
    </recommendedName>
</protein>
<dbReference type="SMART" id="SM00220">
    <property type="entry name" value="S_TKc"/>
    <property type="match status" value="1"/>
</dbReference>
<dbReference type="FunFam" id="1.10.510.10:FF:000624">
    <property type="entry name" value="Mitogen-activated protein kinase"/>
    <property type="match status" value="1"/>
</dbReference>
<reference evidence="12" key="1">
    <citation type="submission" date="2013-04" db="EMBL/GenBank/DDBJ databases">
        <title>The Genome Sequence of Fonticula alba ATCC 38817.</title>
        <authorList>
            <consortium name="The Broad Institute Genomics Platform"/>
            <person name="Russ C."/>
            <person name="Cuomo C."/>
            <person name="Burger G."/>
            <person name="Gray M.W."/>
            <person name="Holland P.W.H."/>
            <person name="King N."/>
            <person name="Lang F.B.F."/>
            <person name="Roger A.J."/>
            <person name="Ruiz-Trillo I."/>
            <person name="Brown M."/>
            <person name="Walker B."/>
            <person name="Young S."/>
            <person name="Zeng Q."/>
            <person name="Gargeya S."/>
            <person name="Fitzgerald M."/>
            <person name="Haas B."/>
            <person name="Abouelleil A."/>
            <person name="Allen A.W."/>
            <person name="Alvarado L."/>
            <person name="Arachchi H.M."/>
            <person name="Berlin A.M."/>
            <person name="Chapman S.B."/>
            <person name="Gainer-Dewar J."/>
            <person name="Goldberg J."/>
            <person name="Griggs A."/>
            <person name="Gujja S."/>
            <person name="Hansen M."/>
            <person name="Howarth C."/>
            <person name="Imamovic A."/>
            <person name="Ireland A."/>
            <person name="Larimer J."/>
            <person name="McCowan C."/>
            <person name="Murphy C."/>
            <person name="Pearson M."/>
            <person name="Poon T.W."/>
            <person name="Priest M."/>
            <person name="Roberts A."/>
            <person name="Saif S."/>
            <person name="Shea T."/>
            <person name="Sisk P."/>
            <person name="Sykes S."/>
            <person name="Wortman J."/>
            <person name="Nusbaum C."/>
            <person name="Birren B."/>
        </authorList>
    </citation>
    <scope>NUCLEOTIDE SEQUENCE [LARGE SCALE GENOMIC DNA]</scope>
    <source>
        <strain evidence="12">ATCC 38817</strain>
    </source>
</reference>
<dbReference type="InterPro" id="IPR008271">
    <property type="entry name" value="Ser/Thr_kinase_AS"/>
</dbReference>
<evidence type="ECO:0000259" key="11">
    <source>
        <dbReference type="PROSITE" id="PS50011"/>
    </source>
</evidence>
<keyword evidence="5 8" id="KW-0547">Nucleotide-binding</keyword>
<feature type="binding site" evidence="8">
    <location>
        <position position="88"/>
    </location>
    <ligand>
        <name>ATP</name>
        <dbReference type="ChEBI" id="CHEBI:30616"/>
    </ligand>
</feature>
<dbReference type="Gene3D" id="1.10.510.10">
    <property type="entry name" value="Transferase(Phosphotransferase) domain 1"/>
    <property type="match status" value="1"/>
</dbReference>
<feature type="compositionally biased region" description="Basic and acidic residues" evidence="10">
    <location>
        <begin position="422"/>
        <end position="434"/>
    </location>
</feature>
<dbReference type="InterPro" id="IPR017441">
    <property type="entry name" value="Protein_kinase_ATP_BS"/>
</dbReference>
<dbReference type="RefSeq" id="XP_009497155.1">
    <property type="nucleotide sequence ID" value="XM_009498880.1"/>
</dbReference>
<feature type="compositionally biased region" description="Pro residues" evidence="10">
    <location>
        <begin position="8"/>
        <end position="19"/>
    </location>
</feature>
<dbReference type="Proteomes" id="UP000030693">
    <property type="component" value="Unassembled WGS sequence"/>
</dbReference>
<dbReference type="GO" id="GO:0008353">
    <property type="term" value="F:RNA polymerase II CTD heptapeptide repeat kinase activity"/>
    <property type="evidence" value="ECO:0007669"/>
    <property type="project" value="UniProtKB-EC"/>
</dbReference>
<dbReference type="PANTHER" id="PTHR24056">
    <property type="entry name" value="CELL DIVISION PROTEIN KINASE"/>
    <property type="match status" value="1"/>
</dbReference>
<dbReference type="GeneID" id="20529736"/>
<dbReference type="EMBL" id="KB932208">
    <property type="protein sequence ID" value="KCV68723.1"/>
    <property type="molecule type" value="Genomic_DNA"/>
</dbReference>
<evidence type="ECO:0000256" key="10">
    <source>
        <dbReference type="SAM" id="MobiDB-lite"/>
    </source>
</evidence>
<keyword evidence="4" id="KW-0808">Transferase</keyword>
<organism evidence="12">
    <name type="scientific">Fonticula alba</name>
    <name type="common">Slime mold</name>
    <dbReference type="NCBI Taxonomy" id="691883"/>
    <lineage>
        <taxon>Eukaryota</taxon>
        <taxon>Rotosphaerida</taxon>
        <taxon>Fonticulaceae</taxon>
        <taxon>Fonticula</taxon>
    </lineage>
</organism>
<keyword evidence="3 9" id="KW-0723">Serine/threonine-protein kinase</keyword>
<dbReference type="SUPFAM" id="SSF56112">
    <property type="entry name" value="Protein kinase-like (PK-like)"/>
    <property type="match status" value="1"/>
</dbReference>
<dbReference type="PROSITE" id="PS00108">
    <property type="entry name" value="PROTEIN_KINASE_ST"/>
    <property type="match status" value="1"/>
</dbReference>
<evidence type="ECO:0000256" key="9">
    <source>
        <dbReference type="RuleBase" id="RU000304"/>
    </source>
</evidence>
<dbReference type="AlphaFoldDB" id="A0A058Z471"/>
<evidence type="ECO:0000256" key="1">
    <source>
        <dbReference type="ARBA" id="ARBA00006485"/>
    </source>
</evidence>
<name>A0A058Z471_FONAL</name>
<feature type="compositionally biased region" description="Low complexity" evidence="10">
    <location>
        <begin position="20"/>
        <end position="47"/>
    </location>
</feature>
<evidence type="ECO:0000256" key="7">
    <source>
        <dbReference type="ARBA" id="ARBA00022840"/>
    </source>
</evidence>
<evidence type="ECO:0000256" key="4">
    <source>
        <dbReference type="ARBA" id="ARBA00022679"/>
    </source>
</evidence>
<dbReference type="GO" id="GO:0004693">
    <property type="term" value="F:cyclin-dependent protein serine/threonine kinase activity"/>
    <property type="evidence" value="ECO:0007669"/>
    <property type="project" value="TreeGrafter"/>
</dbReference>
<dbReference type="OrthoDB" id="1732493at2759"/>
<dbReference type="InterPro" id="IPR050108">
    <property type="entry name" value="CDK"/>
</dbReference>
<evidence type="ECO:0000313" key="12">
    <source>
        <dbReference type="EMBL" id="KCV68723.1"/>
    </source>
</evidence>
<dbReference type="STRING" id="691883.A0A058Z471"/>
<dbReference type="Gene3D" id="3.30.200.20">
    <property type="entry name" value="Phosphorylase Kinase, domain 1"/>
    <property type="match status" value="1"/>
</dbReference>
<dbReference type="GO" id="GO:0070985">
    <property type="term" value="C:transcription factor TFIIK complex"/>
    <property type="evidence" value="ECO:0007669"/>
    <property type="project" value="TreeGrafter"/>
</dbReference>
<dbReference type="EC" id="2.7.11.23" evidence="2"/>
<dbReference type="GO" id="GO:0045944">
    <property type="term" value="P:positive regulation of transcription by RNA polymerase II"/>
    <property type="evidence" value="ECO:0007669"/>
    <property type="project" value="TreeGrafter"/>
</dbReference>
<keyword evidence="7 8" id="KW-0067">ATP-binding</keyword>
<comment type="similarity">
    <text evidence="1">Belongs to the protein kinase superfamily. CMGC Ser/Thr protein kinase family. CDC2/CDKX subfamily.</text>
</comment>
<dbReference type="GO" id="GO:0005524">
    <property type="term" value="F:ATP binding"/>
    <property type="evidence" value="ECO:0007669"/>
    <property type="project" value="UniProtKB-UniRule"/>
</dbReference>
<evidence type="ECO:0000256" key="3">
    <source>
        <dbReference type="ARBA" id="ARBA00022527"/>
    </source>
</evidence>
<gene>
    <name evidence="12" type="ORF">H696_05011</name>
</gene>
<dbReference type="PROSITE" id="PS00107">
    <property type="entry name" value="PROTEIN_KINASE_ATP"/>
    <property type="match status" value="1"/>
</dbReference>
<sequence length="458" mass="49115">MSASQAGSPPPAAGPPPPSSASSSSSPSTSAPASASASSAALEPGPSLEQLASSRRYRITSKKLGSGTFGDVYLGVDSLDDQTKVAIKRVRMTHYKTGLDITALREVRALREMNHVNVIQLLDAYIESHNMHMVLEFLDHDLKNLIEERSIIFSAEHIKSWMLMTLRGVHHCHVNGILHRDLKPDNLLISAGGVLKVADFGLARHAPGVRALQPGAAPAPISPNVVTRFYRSPELLLGARVYSFAVDIWSVGCIFAELFVRTPYFTGEDSDISQLMTIYNAMGTPDEASWPGISTLPGFIQPNNRIPPSPLGSVLSAASKDAISLMEALLVMNPLRRISAEEALRHPYFSNLPRPSKPADLPNPKQAAKAQAGGAGGGPSRGMAPLEDPPGTRPSAKRSLMEAFDQQPGSGGHLFSAGVGGREPDLKIEAHHMLVSEPDESLADPRPSQHVNTRLRLE</sequence>
<evidence type="ECO:0000256" key="2">
    <source>
        <dbReference type="ARBA" id="ARBA00012409"/>
    </source>
</evidence>
<dbReference type="eggNOG" id="KOG0659">
    <property type="taxonomic scope" value="Eukaryota"/>
</dbReference>
<accession>A0A058Z471</accession>
<feature type="region of interest" description="Disordered" evidence="10">
    <location>
        <begin position="349"/>
        <end position="458"/>
    </location>
</feature>
<evidence type="ECO:0000256" key="5">
    <source>
        <dbReference type="ARBA" id="ARBA00022741"/>
    </source>
</evidence>
<dbReference type="Pfam" id="PF00069">
    <property type="entry name" value="Pkinase"/>
    <property type="match status" value="1"/>
</dbReference>
<keyword evidence="6 12" id="KW-0418">Kinase</keyword>
<evidence type="ECO:0000313" key="13">
    <source>
        <dbReference type="Proteomes" id="UP000030693"/>
    </source>
</evidence>
<evidence type="ECO:0000256" key="6">
    <source>
        <dbReference type="ARBA" id="ARBA00022777"/>
    </source>
</evidence>
<dbReference type="GO" id="GO:0005737">
    <property type="term" value="C:cytoplasm"/>
    <property type="evidence" value="ECO:0007669"/>
    <property type="project" value="TreeGrafter"/>
</dbReference>
<dbReference type="PANTHER" id="PTHR24056:SF0">
    <property type="entry name" value="CYCLIN-DEPENDENT KINASE 7"/>
    <property type="match status" value="1"/>
</dbReference>